<gene>
    <name evidence="2" type="ORF">V5799_031475</name>
</gene>
<dbReference type="EMBL" id="JARKHS020014417">
    <property type="protein sequence ID" value="KAK8775180.1"/>
    <property type="molecule type" value="Genomic_DNA"/>
</dbReference>
<organism evidence="2 3">
    <name type="scientific">Amblyomma americanum</name>
    <name type="common">Lone star tick</name>
    <dbReference type="NCBI Taxonomy" id="6943"/>
    <lineage>
        <taxon>Eukaryota</taxon>
        <taxon>Metazoa</taxon>
        <taxon>Ecdysozoa</taxon>
        <taxon>Arthropoda</taxon>
        <taxon>Chelicerata</taxon>
        <taxon>Arachnida</taxon>
        <taxon>Acari</taxon>
        <taxon>Parasitiformes</taxon>
        <taxon>Ixodida</taxon>
        <taxon>Ixodoidea</taxon>
        <taxon>Ixodidae</taxon>
        <taxon>Amblyomminae</taxon>
        <taxon>Amblyomma</taxon>
    </lineage>
</organism>
<accession>A0AAQ4EKJ3</accession>
<proteinExistence type="predicted"/>
<name>A0AAQ4EKJ3_AMBAM</name>
<keyword evidence="3" id="KW-1185">Reference proteome</keyword>
<protein>
    <submittedName>
        <fullName evidence="2">Uncharacterized protein</fullName>
    </submittedName>
</protein>
<evidence type="ECO:0000313" key="3">
    <source>
        <dbReference type="Proteomes" id="UP001321473"/>
    </source>
</evidence>
<evidence type="ECO:0000313" key="2">
    <source>
        <dbReference type="EMBL" id="KAK8775180.1"/>
    </source>
</evidence>
<feature type="compositionally biased region" description="Basic and acidic residues" evidence="1">
    <location>
        <begin position="62"/>
        <end position="73"/>
    </location>
</feature>
<dbReference type="Proteomes" id="UP001321473">
    <property type="component" value="Unassembled WGS sequence"/>
</dbReference>
<evidence type="ECO:0000256" key="1">
    <source>
        <dbReference type="SAM" id="MobiDB-lite"/>
    </source>
</evidence>
<dbReference type="AlphaFoldDB" id="A0AAQ4EKJ3"/>
<feature type="region of interest" description="Disordered" evidence="1">
    <location>
        <begin position="62"/>
        <end position="83"/>
    </location>
</feature>
<reference evidence="2 3" key="1">
    <citation type="journal article" date="2023" name="Arcadia Sci">
        <title>De novo assembly of a long-read Amblyomma americanum tick genome.</title>
        <authorList>
            <person name="Chou S."/>
            <person name="Poskanzer K.E."/>
            <person name="Rollins M."/>
            <person name="Thuy-Boun P.S."/>
        </authorList>
    </citation>
    <scope>NUCLEOTIDE SEQUENCE [LARGE SCALE GENOMIC DNA]</scope>
    <source>
        <strain evidence="2">F_SG_1</strain>
        <tissue evidence="2">Salivary glands</tissue>
    </source>
</reference>
<sequence>MVDAPNVGNDRGVSRDEILSYDDVLTRRRCTSSPSVPQAKTPVFDKVTGAIIQRKIKEWKRASARDNYSERQKGQTPDGHVTAAADTPLHQTRWKPHPQPRLVKQDVVILIKPKGILDLSKFTESNVVGSALHMAAGVVNGSAELSVWPVWEQNTIVVGVR</sequence>
<comment type="caution">
    <text evidence="2">The sequence shown here is derived from an EMBL/GenBank/DDBJ whole genome shotgun (WGS) entry which is preliminary data.</text>
</comment>